<dbReference type="EMBL" id="WAIE01000001">
    <property type="protein sequence ID" value="KAB1442809.1"/>
    <property type="molecule type" value="Genomic_DNA"/>
</dbReference>
<reference evidence="1 2" key="1">
    <citation type="journal article" date="2017" name="Int. J. Syst. Evol. Microbiol.">
        <title>Desulfovibrio senegalensis sp. nov., a mesophilic sulfate reducer isolated from marine sediment.</title>
        <authorList>
            <person name="Thioye A."/>
            <person name="Gam Z.B.A."/>
            <person name="Mbengue M."/>
            <person name="Cayol J.L."/>
            <person name="Joseph-Bartoli M."/>
            <person name="Toure-Kane C."/>
            <person name="Labat M."/>
        </authorList>
    </citation>
    <scope>NUCLEOTIDE SEQUENCE [LARGE SCALE GENOMIC DNA]</scope>
    <source>
        <strain evidence="1 2">DSM 101509</strain>
    </source>
</reference>
<dbReference type="RefSeq" id="WP_151149000.1">
    <property type="nucleotide sequence ID" value="NZ_WAIE01000001.1"/>
</dbReference>
<name>A0A6N6N5Q0_9BACT</name>
<dbReference type="AlphaFoldDB" id="A0A6N6N5Q0"/>
<keyword evidence="2" id="KW-1185">Reference proteome</keyword>
<comment type="caution">
    <text evidence="1">The sequence shown here is derived from an EMBL/GenBank/DDBJ whole genome shotgun (WGS) entry which is preliminary data.</text>
</comment>
<evidence type="ECO:0000313" key="2">
    <source>
        <dbReference type="Proteomes" id="UP000438699"/>
    </source>
</evidence>
<sequence>MFRQEEWIFSGASGAHYRFSIRTKKSGLPQAPGVVMLAYTHPRGHMAGWQVNPLFIGHADDMSRIPESEVDPHSKQMALWNSCFLLPESLAAAREACVLDLERANAPFIIIPE</sequence>
<evidence type="ECO:0000313" key="1">
    <source>
        <dbReference type="EMBL" id="KAB1442809.1"/>
    </source>
</evidence>
<organism evidence="1 2">
    <name type="scientific">Pseudodesulfovibrio senegalensis</name>
    <dbReference type="NCBI Taxonomy" id="1721087"/>
    <lineage>
        <taxon>Bacteria</taxon>
        <taxon>Pseudomonadati</taxon>
        <taxon>Thermodesulfobacteriota</taxon>
        <taxon>Desulfovibrionia</taxon>
        <taxon>Desulfovibrionales</taxon>
        <taxon>Desulfovibrionaceae</taxon>
    </lineage>
</organism>
<gene>
    <name evidence="1" type="ORF">F8A88_00595</name>
</gene>
<dbReference type="OrthoDB" id="5459313at2"/>
<proteinExistence type="predicted"/>
<dbReference type="Proteomes" id="UP000438699">
    <property type="component" value="Unassembled WGS sequence"/>
</dbReference>
<protein>
    <submittedName>
        <fullName evidence="1">Uncharacterized protein</fullName>
    </submittedName>
</protein>
<accession>A0A6N6N5Q0</accession>